<dbReference type="InterPro" id="IPR011006">
    <property type="entry name" value="CheY-like_superfamily"/>
</dbReference>
<comment type="caution">
    <text evidence="3">The sequence shown here is derived from an EMBL/GenBank/DDBJ whole genome shotgun (WGS) entry which is preliminary data.</text>
</comment>
<dbReference type="Proteomes" id="UP000645390">
    <property type="component" value="Unassembled WGS sequence"/>
</dbReference>
<keyword evidence="4" id="KW-1185">Reference proteome</keyword>
<dbReference type="SUPFAM" id="SSF52172">
    <property type="entry name" value="CheY-like"/>
    <property type="match status" value="1"/>
</dbReference>
<proteinExistence type="predicted"/>
<evidence type="ECO:0000256" key="1">
    <source>
        <dbReference type="PROSITE-ProRule" id="PRU00169"/>
    </source>
</evidence>
<evidence type="ECO:0000259" key="2">
    <source>
        <dbReference type="PROSITE" id="PS50110"/>
    </source>
</evidence>
<evidence type="ECO:0000313" key="4">
    <source>
        <dbReference type="Proteomes" id="UP000645390"/>
    </source>
</evidence>
<sequence>MKLSEKKYRCAIVDNDPISIEILSDYIAMIPKLKLTESYLNPLVAVHEIKKQEKIDFLFLDIKMEISGLDVAVALRAHVNFIFFVTGYSEHALAAFSVEGDSFLLKPLDFSKFLLTVNRAIRSPLNSKI</sequence>
<dbReference type="RefSeq" id="WP_188416747.1">
    <property type="nucleotide sequence ID" value="NZ_BMDJ01000012.1"/>
</dbReference>
<reference evidence="4" key="1">
    <citation type="journal article" date="2019" name="Int. J. Syst. Evol. Microbiol.">
        <title>The Global Catalogue of Microorganisms (GCM) 10K type strain sequencing project: providing services to taxonomists for standard genome sequencing and annotation.</title>
        <authorList>
            <consortium name="The Broad Institute Genomics Platform"/>
            <consortium name="The Broad Institute Genome Sequencing Center for Infectious Disease"/>
            <person name="Wu L."/>
            <person name="Ma J."/>
        </authorList>
    </citation>
    <scope>NUCLEOTIDE SEQUENCE [LARGE SCALE GENOMIC DNA]</scope>
    <source>
        <strain evidence="4">CCM 8939</strain>
    </source>
</reference>
<dbReference type="InterPro" id="IPR001789">
    <property type="entry name" value="Sig_transdc_resp-reg_receiver"/>
</dbReference>
<organism evidence="3 4">
    <name type="scientific">Pedobacter mendelii</name>
    <dbReference type="NCBI Taxonomy" id="1908240"/>
    <lineage>
        <taxon>Bacteria</taxon>
        <taxon>Pseudomonadati</taxon>
        <taxon>Bacteroidota</taxon>
        <taxon>Sphingobacteriia</taxon>
        <taxon>Sphingobacteriales</taxon>
        <taxon>Sphingobacteriaceae</taxon>
        <taxon>Pedobacter</taxon>
    </lineage>
</organism>
<dbReference type="SMART" id="SM00448">
    <property type="entry name" value="REC"/>
    <property type="match status" value="1"/>
</dbReference>
<feature type="domain" description="Response regulatory" evidence="2">
    <location>
        <begin position="9"/>
        <end position="121"/>
    </location>
</feature>
<dbReference type="Pfam" id="PF00072">
    <property type="entry name" value="Response_reg"/>
    <property type="match status" value="1"/>
</dbReference>
<keyword evidence="1" id="KW-0597">Phosphoprotein</keyword>
<protein>
    <recommendedName>
        <fullName evidence="2">Response regulatory domain-containing protein</fullName>
    </recommendedName>
</protein>
<feature type="modified residue" description="4-aspartylphosphate" evidence="1">
    <location>
        <position position="61"/>
    </location>
</feature>
<gene>
    <name evidence="3" type="ORF">GCM10008119_33940</name>
</gene>
<name>A0ABQ2BPX3_9SPHI</name>
<dbReference type="Gene3D" id="3.40.50.2300">
    <property type="match status" value="1"/>
</dbReference>
<dbReference type="EMBL" id="BMDJ01000012">
    <property type="protein sequence ID" value="GGI28699.1"/>
    <property type="molecule type" value="Genomic_DNA"/>
</dbReference>
<accession>A0ABQ2BPX3</accession>
<dbReference type="PROSITE" id="PS50110">
    <property type="entry name" value="RESPONSE_REGULATORY"/>
    <property type="match status" value="1"/>
</dbReference>
<evidence type="ECO:0000313" key="3">
    <source>
        <dbReference type="EMBL" id="GGI28699.1"/>
    </source>
</evidence>